<evidence type="ECO:0000313" key="1">
    <source>
        <dbReference type="EMBL" id="CDW30802.1"/>
    </source>
</evidence>
<dbReference type="EMBL" id="HACA01013441">
    <property type="protein sequence ID" value="CDW30802.1"/>
    <property type="molecule type" value="Transcribed_RNA"/>
</dbReference>
<dbReference type="AlphaFoldDB" id="A0A0K2TYM4"/>
<dbReference type="RefSeq" id="XP_040579259.1">
    <property type="nucleotide sequence ID" value="XM_040723325.2"/>
</dbReference>
<organism evidence="1">
    <name type="scientific">Lepeophtheirus salmonis</name>
    <name type="common">Salmon louse</name>
    <name type="synonym">Caligus salmonis</name>
    <dbReference type="NCBI Taxonomy" id="72036"/>
    <lineage>
        <taxon>Eukaryota</taxon>
        <taxon>Metazoa</taxon>
        <taxon>Ecdysozoa</taxon>
        <taxon>Arthropoda</taxon>
        <taxon>Crustacea</taxon>
        <taxon>Multicrustacea</taxon>
        <taxon>Hexanauplia</taxon>
        <taxon>Copepoda</taxon>
        <taxon>Siphonostomatoida</taxon>
        <taxon>Caligidae</taxon>
        <taxon>Lepeophtheirus</taxon>
    </lineage>
</organism>
<sequence length="212" mass="24207">MNLQSSEENPGCKENRTDPEEIEGLERCYALDTAALMGGNEYLVFEIIDKLTQCTYNKEESLALKWALSKLWTDEEGTNEFLKTCDLNQGHLLDFFTPQMKESLPRIVATGLLFSGRYDDTKVYQNIDDPNNNVIALNMMHHNFESPIGKTMNGTLCNQIALLYFSPPEDHNLAQLSPRKERRNQARRISESLALEKEMLSLINVFAIFPIP</sequence>
<dbReference type="GeneID" id="121127804"/>
<reference evidence="1" key="1">
    <citation type="submission" date="2014-05" db="EMBL/GenBank/DDBJ databases">
        <authorList>
            <person name="Chronopoulou M."/>
        </authorList>
    </citation>
    <scope>NUCLEOTIDE SEQUENCE</scope>
    <source>
        <tissue evidence="1">Whole organism</tissue>
    </source>
</reference>
<accession>A0A0K2TYM4</accession>
<proteinExistence type="predicted"/>
<name>A0A0K2TYM4_LEPSM</name>
<dbReference type="OrthoDB" id="10512751at2759"/>
<protein>
    <submittedName>
        <fullName evidence="1">Uncharacterized protein</fullName>
    </submittedName>
</protein>